<dbReference type="Gene3D" id="1.10.10.60">
    <property type="entry name" value="Homeodomain-like"/>
    <property type="match status" value="2"/>
</dbReference>
<evidence type="ECO:0000256" key="3">
    <source>
        <dbReference type="ARBA" id="ARBA00023163"/>
    </source>
</evidence>
<evidence type="ECO:0000313" key="6">
    <source>
        <dbReference type="EMBL" id="AWV35105.1"/>
    </source>
</evidence>
<keyword evidence="4" id="KW-1133">Transmembrane helix</keyword>
<dbReference type="EMBL" id="CP021965">
    <property type="protein sequence ID" value="AWV35105.1"/>
    <property type="molecule type" value="Genomic_DNA"/>
</dbReference>
<keyword evidence="2" id="KW-0238">DNA-binding</keyword>
<dbReference type="PANTHER" id="PTHR43280:SF28">
    <property type="entry name" value="HTH-TYPE TRANSCRIPTIONAL ACTIVATOR RHAS"/>
    <property type="match status" value="1"/>
</dbReference>
<feature type="transmembrane region" description="Helical" evidence="4">
    <location>
        <begin position="313"/>
        <end position="333"/>
    </location>
</feature>
<dbReference type="InterPro" id="IPR018062">
    <property type="entry name" value="HTH_AraC-typ_CS"/>
</dbReference>
<keyword evidence="3" id="KW-0804">Transcription</keyword>
<dbReference type="GO" id="GO:0003700">
    <property type="term" value="F:DNA-binding transcription factor activity"/>
    <property type="evidence" value="ECO:0007669"/>
    <property type="project" value="InterPro"/>
</dbReference>
<dbReference type="Proteomes" id="UP000249163">
    <property type="component" value="Chromosome"/>
</dbReference>
<keyword evidence="1" id="KW-0805">Transcription regulation</keyword>
<organism evidence="6 7">
    <name type="scientific">Paenibacillus odorifer</name>
    <dbReference type="NCBI Taxonomy" id="189426"/>
    <lineage>
        <taxon>Bacteria</taxon>
        <taxon>Bacillati</taxon>
        <taxon>Bacillota</taxon>
        <taxon>Bacilli</taxon>
        <taxon>Bacillales</taxon>
        <taxon>Paenibacillaceae</taxon>
        <taxon>Paenibacillus</taxon>
    </lineage>
</organism>
<gene>
    <name evidence="6" type="ORF">CD191_22090</name>
</gene>
<evidence type="ECO:0000256" key="2">
    <source>
        <dbReference type="ARBA" id="ARBA00023125"/>
    </source>
</evidence>
<dbReference type="PRINTS" id="PR00032">
    <property type="entry name" value="HTHARAC"/>
</dbReference>
<evidence type="ECO:0000256" key="4">
    <source>
        <dbReference type="SAM" id="Phobius"/>
    </source>
</evidence>
<dbReference type="SUPFAM" id="SSF46689">
    <property type="entry name" value="Homeodomain-like"/>
    <property type="match status" value="2"/>
</dbReference>
<keyword evidence="4" id="KW-0812">Transmembrane</keyword>
<feature type="transmembrane region" description="Helical" evidence="4">
    <location>
        <begin position="35"/>
        <end position="57"/>
    </location>
</feature>
<feature type="domain" description="HTH araC/xylS-type" evidence="5">
    <location>
        <begin position="667"/>
        <end position="765"/>
    </location>
</feature>
<dbReference type="AlphaFoldDB" id="A0AAD0KKY7"/>
<evidence type="ECO:0000256" key="1">
    <source>
        <dbReference type="ARBA" id="ARBA00023015"/>
    </source>
</evidence>
<dbReference type="SMART" id="SM00342">
    <property type="entry name" value="HTH_ARAC"/>
    <property type="match status" value="1"/>
</dbReference>
<dbReference type="InterPro" id="IPR020449">
    <property type="entry name" value="Tscrpt_reg_AraC-type_HTH"/>
</dbReference>
<dbReference type="PANTHER" id="PTHR43280">
    <property type="entry name" value="ARAC-FAMILY TRANSCRIPTIONAL REGULATOR"/>
    <property type="match status" value="1"/>
</dbReference>
<dbReference type="InterPro" id="IPR009057">
    <property type="entry name" value="Homeodomain-like_sf"/>
</dbReference>
<evidence type="ECO:0000313" key="7">
    <source>
        <dbReference type="Proteomes" id="UP000249163"/>
    </source>
</evidence>
<evidence type="ECO:0000259" key="5">
    <source>
        <dbReference type="PROSITE" id="PS01124"/>
    </source>
</evidence>
<name>A0AAD0KKY7_9BACL</name>
<accession>A0AAD0KKY7</accession>
<dbReference type="PROSITE" id="PS01124">
    <property type="entry name" value="HTH_ARAC_FAMILY_2"/>
    <property type="match status" value="1"/>
</dbReference>
<dbReference type="PROSITE" id="PS00041">
    <property type="entry name" value="HTH_ARAC_FAMILY_1"/>
    <property type="match status" value="1"/>
</dbReference>
<dbReference type="Pfam" id="PF12833">
    <property type="entry name" value="HTH_18"/>
    <property type="match status" value="1"/>
</dbReference>
<reference evidence="6 7" key="1">
    <citation type="submission" date="2017-06" db="EMBL/GenBank/DDBJ databases">
        <title>Complete genome sequence of Paenibacillus odorifer CBA7130.</title>
        <authorList>
            <person name="Nam Y.-D."/>
            <person name="Kang J."/>
            <person name="Chung W.-H."/>
        </authorList>
    </citation>
    <scope>NUCLEOTIDE SEQUENCE [LARGE SCALE GENOMIC DNA]</scope>
    <source>
        <strain evidence="6 7">CBA7130</strain>
    </source>
</reference>
<dbReference type="InterPro" id="IPR018060">
    <property type="entry name" value="HTH_AraC"/>
</dbReference>
<sequence length="779" mass="88694">MIELIQFIYGCIQRGIHMKGSVTGKFALNALFVKLMLSFLSVILILASFNLFSHLYLSGKIYKEMIRQNELGLAQTVEGYENHFRLTQNIILALTQSDSWTANLGILSHLKENRRYDIPAEVISDLSTLYANPFLHIENFILYFKKENYVLEREGLSSAADMFGKYYFSAEYPPEYWSRQTMDNQFLKVMPAATFTEKTINSTRTLGRLMPVLVKAIPYEEVYGIVMLNPQRMQAAYGDAGNTPFYILDAQKNLLFSTSEGKLQQSQLPESDNAHERVGDQYYFYEKGKQTGFTYIRVTQVAAIAAEMRGMQLLLAVLLSAAVLISVLSSLIFSHRLNQPLQRLIAALDRKAGSRPEKLSSVKEFAIIGDRLSSILENNRFIQTDLDHKNSLVRQYAYTHKVKNIPLSKSLAELEDVRQSEQPYASILFKVSFKTLPDELEKHTLMLWKLVQNLITGGESESVALQPEHDQLMLLLFNPGPQSSFLQALDTLKELLDSETSLYLTIAVSPVYSGETSFTDAYNNLSILLNERRLNGETQIIVEPRASSAKSFHLKVTHGEELHNLLQSGNEEAVFTWLDRQLEQLQHKDAAAADFRAFALGAAEQTSKTVTKLNLPQTEAERLLPPRLEPFNAFHSMDQYKEWLRDLVRPVLVVINSHSESRDPIISFVLDYLDKHYGEDINLNLVADKLNLTPGYLSSIFKEKTNINFSEYLNNLRIERAKELLMNLELRIQDIALQVGYQNVNSFIRMFKRCAGITPGEYRKRYSRDDSLPSSGLGL</sequence>
<keyword evidence="4" id="KW-0472">Membrane</keyword>
<proteinExistence type="predicted"/>
<protein>
    <recommendedName>
        <fullName evidence="5">HTH araC/xylS-type domain-containing protein</fullName>
    </recommendedName>
</protein>
<dbReference type="GO" id="GO:0043565">
    <property type="term" value="F:sequence-specific DNA binding"/>
    <property type="evidence" value="ECO:0007669"/>
    <property type="project" value="InterPro"/>
</dbReference>